<dbReference type="EMBL" id="MU150237">
    <property type="protein sequence ID" value="KAF9467435.1"/>
    <property type="molecule type" value="Genomic_DNA"/>
</dbReference>
<accession>A0A9P5YGX2</accession>
<sequence length="54" mass="5943">MTLCNMKNSVFLGEFLPTILGAAAFVRLTHRAGQTRIRLGHPWPSMGEDSQTSP</sequence>
<comment type="caution">
    <text evidence="1">The sequence shown here is derived from an EMBL/GenBank/DDBJ whole genome shotgun (WGS) entry which is preliminary data.</text>
</comment>
<keyword evidence="2" id="KW-1185">Reference proteome</keyword>
<proteinExistence type="predicted"/>
<name>A0A9P5YGX2_9AGAR</name>
<dbReference type="AlphaFoldDB" id="A0A9P5YGX2"/>
<dbReference type="Proteomes" id="UP000807353">
    <property type="component" value="Unassembled WGS sequence"/>
</dbReference>
<evidence type="ECO:0000313" key="1">
    <source>
        <dbReference type="EMBL" id="KAF9467435.1"/>
    </source>
</evidence>
<organism evidence="1 2">
    <name type="scientific">Collybia nuda</name>
    <dbReference type="NCBI Taxonomy" id="64659"/>
    <lineage>
        <taxon>Eukaryota</taxon>
        <taxon>Fungi</taxon>
        <taxon>Dikarya</taxon>
        <taxon>Basidiomycota</taxon>
        <taxon>Agaricomycotina</taxon>
        <taxon>Agaricomycetes</taxon>
        <taxon>Agaricomycetidae</taxon>
        <taxon>Agaricales</taxon>
        <taxon>Tricholomatineae</taxon>
        <taxon>Clitocybaceae</taxon>
        <taxon>Collybia</taxon>
    </lineage>
</organism>
<reference evidence="1" key="1">
    <citation type="submission" date="2020-11" db="EMBL/GenBank/DDBJ databases">
        <authorList>
            <consortium name="DOE Joint Genome Institute"/>
            <person name="Ahrendt S."/>
            <person name="Riley R."/>
            <person name="Andreopoulos W."/>
            <person name="Labutti K."/>
            <person name="Pangilinan J."/>
            <person name="Ruiz-Duenas F.J."/>
            <person name="Barrasa J.M."/>
            <person name="Sanchez-Garcia M."/>
            <person name="Camarero S."/>
            <person name="Miyauchi S."/>
            <person name="Serrano A."/>
            <person name="Linde D."/>
            <person name="Babiker R."/>
            <person name="Drula E."/>
            <person name="Ayuso-Fernandez I."/>
            <person name="Pacheco R."/>
            <person name="Padilla G."/>
            <person name="Ferreira P."/>
            <person name="Barriuso J."/>
            <person name="Kellner H."/>
            <person name="Castanera R."/>
            <person name="Alfaro M."/>
            <person name="Ramirez L."/>
            <person name="Pisabarro A.G."/>
            <person name="Kuo A."/>
            <person name="Tritt A."/>
            <person name="Lipzen A."/>
            <person name="He G."/>
            <person name="Yan M."/>
            <person name="Ng V."/>
            <person name="Cullen D."/>
            <person name="Martin F."/>
            <person name="Rosso M.-N."/>
            <person name="Henrissat B."/>
            <person name="Hibbett D."/>
            <person name="Martinez A.T."/>
            <person name="Grigoriev I.V."/>
        </authorList>
    </citation>
    <scope>NUCLEOTIDE SEQUENCE</scope>
    <source>
        <strain evidence="1">CBS 247.69</strain>
    </source>
</reference>
<gene>
    <name evidence="1" type="ORF">BDZ94DRAFT_1249360</name>
</gene>
<protein>
    <submittedName>
        <fullName evidence="1">Uncharacterized protein</fullName>
    </submittedName>
</protein>
<evidence type="ECO:0000313" key="2">
    <source>
        <dbReference type="Proteomes" id="UP000807353"/>
    </source>
</evidence>